<evidence type="ECO:0000313" key="1">
    <source>
        <dbReference type="EMBL" id="GHO91445.1"/>
    </source>
</evidence>
<gene>
    <name evidence="1" type="ORF">KSF_014930</name>
</gene>
<evidence type="ECO:0000313" key="2">
    <source>
        <dbReference type="Proteomes" id="UP000597444"/>
    </source>
</evidence>
<comment type="caution">
    <text evidence="1">The sequence shown here is derived from an EMBL/GenBank/DDBJ whole genome shotgun (WGS) entry which is preliminary data.</text>
</comment>
<protein>
    <submittedName>
        <fullName evidence="1">Uncharacterized protein</fullName>
    </submittedName>
</protein>
<proteinExistence type="predicted"/>
<dbReference type="RefSeq" id="WP_220202340.1">
    <property type="nucleotide sequence ID" value="NZ_BNJK01000001.1"/>
</dbReference>
<keyword evidence="2" id="KW-1185">Reference proteome</keyword>
<name>A0A8J3IF79_9CHLR</name>
<dbReference type="AlphaFoldDB" id="A0A8J3IF79"/>
<organism evidence="1 2">
    <name type="scientific">Reticulibacter mediterranei</name>
    <dbReference type="NCBI Taxonomy" id="2778369"/>
    <lineage>
        <taxon>Bacteria</taxon>
        <taxon>Bacillati</taxon>
        <taxon>Chloroflexota</taxon>
        <taxon>Ktedonobacteria</taxon>
        <taxon>Ktedonobacterales</taxon>
        <taxon>Reticulibacteraceae</taxon>
        <taxon>Reticulibacter</taxon>
    </lineage>
</organism>
<dbReference type="EMBL" id="BNJK01000001">
    <property type="protein sequence ID" value="GHO91445.1"/>
    <property type="molecule type" value="Genomic_DNA"/>
</dbReference>
<sequence length="198" mass="22699">MTADIPPDVYIHALNRVREAFQACLQQDEHLAQELLMYTRNELKRFTGDLPIVGHDSSDAPFLTGTFAEARAWGWLEFVSGAYQLWRERPGAALVHFKRAWRIWRPWNTSAPQEAEQLEARREKVRAGLWLGEAWARVMSDRAPQASKAIQRAALTELYRIQAQDLLQETLTQQVTLPPAPPGSPAYHQPAPYMRRLL</sequence>
<accession>A0A8J3IF79</accession>
<dbReference type="Proteomes" id="UP000597444">
    <property type="component" value="Unassembled WGS sequence"/>
</dbReference>
<reference evidence="1" key="1">
    <citation type="submission" date="2020-10" db="EMBL/GenBank/DDBJ databases">
        <title>Taxonomic study of unclassified bacteria belonging to the class Ktedonobacteria.</title>
        <authorList>
            <person name="Yabe S."/>
            <person name="Wang C.M."/>
            <person name="Zheng Y."/>
            <person name="Sakai Y."/>
            <person name="Cavaletti L."/>
            <person name="Monciardini P."/>
            <person name="Donadio S."/>
        </authorList>
    </citation>
    <scope>NUCLEOTIDE SEQUENCE</scope>
    <source>
        <strain evidence="1">ID150040</strain>
    </source>
</reference>